<comment type="caution">
    <text evidence="1">The sequence shown here is derived from an EMBL/GenBank/DDBJ whole genome shotgun (WGS) entry which is preliminary data.</text>
</comment>
<sequence length="202" mass="24401">MVTKEAIGQVTNRVVVEYEELVVTIDLLKNTKKNIQELAEKELLTIPKIEVVFKKCWEEIEKRNKEYQRLRILHEVYEVEGIMTDKDHWYKYLEKKKVFYHISTDFQEFIERFKDYIPEKSTELQRQIRELLAIKGYIIDSPFEGDYVTWIGVYARPKDKPSYLDPRDAEEAALQEKYSLNGFKQDFSEWFEWKIKDDEIII</sequence>
<dbReference type="STRING" id="112904.BH747_02080"/>
<dbReference type="OrthoDB" id="2187676at2"/>
<dbReference type="Proteomes" id="UP000192477">
    <property type="component" value="Unassembled WGS sequence"/>
</dbReference>
<protein>
    <recommendedName>
        <fullName evidence="3">Phi-29-like late activator</fullName>
    </recommendedName>
</protein>
<dbReference type="EMBL" id="MJEA01000001">
    <property type="protein sequence ID" value="OQO71641.1"/>
    <property type="molecule type" value="Genomic_DNA"/>
</dbReference>
<dbReference type="AlphaFoldDB" id="A0A1V8YUD6"/>
<evidence type="ECO:0000313" key="1">
    <source>
        <dbReference type="EMBL" id="OQO71641.1"/>
    </source>
</evidence>
<evidence type="ECO:0000313" key="2">
    <source>
        <dbReference type="Proteomes" id="UP000192477"/>
    </source>
</evidence>
<accession>A0A1V8YUD6</accession>
<reference evidence="1 2" key="1">
    <citation type="journal article" date="2017" name="BMC Microbiol.">
        <title>Comparative genomics of Enterococcus spp. isolated from bovine feces.</title>
        <authorList>
            <person name="Beukers A.G."/>
            <person name="Zaheer R."/>
            <person name="Goji N."/>
            <person name="Amoako K.K."/>
            <person name="Chaves A.V."/>
            <person name="Ward M.P."/>
            <person name="McAllister T.A."/>
        </authorList>
    </citation>
    <scope>NUCLEOTIDE SEQUENCE [LARGE SCALE GENOMIC DNA]</scope>
    <source>
        <strain evidence="1 2">F1129D 143</strain>
    </source>
</reference>
<dbReference type="RefSeq" id="WP_081181972.1">
    <property type="nucleotide sequence ID" value="NZ_MJEB01000009.1"/>
</dbReference>
<gene>
    <name evidence="1" type="ORF">BH747_02080</name>
</gene>
<proteinExistence type="predicted"/>
<organism evidence="1 2">
    <name type="scientific">Enterococcus villorum</name>
    <dbReference type="NCBI Taxonomy" id="112904"/>
    <lineage>
        <taxon>Bacteria</taxon>
        <taxon>Bacillati</taxon>
        <taxon>Bacillota</taxon>
        <taxon>Bacilli</taxon>
        <taxon>Lactobacillales</taxon>
        <taxon>Enterococcaceae</taxon>
        <taxon>Enterococcus</taxon>
    </lineage>
</organism>
<evidence type="ECO:0008006" key="3">
    <source>
        <dbReference type="Google" id="ProtNLM"/>
    </source>
</evidence>
<name>A0A1V8YUD6_9ENTE</name>